<dbReference type="Pfam" id="PF07707">
    <property type="entry name" value="BACK"/>
    <property type="match status" value="1"/>
</dbReference>
<feature type="compositionally biased region" description="Basic residues" evidence="1">
    <location>
        <begin position="349"/>
        <end position="362"/>
    </location>
</feature>
<feature type="region of interest" description="Disordered" evidence="1">
    <location>
        <begin position="337"/>
        <end position="362"/>
    </location>
</feature>
<name>A0AAV2BTX9_9ARAC</name>
<sequence length="362" mass="41017">MSEQKKIKLSFSSNEVISLDDDRDCEQIVLGSSRSSVRTEVAAEENVSDWREKVRGVKERNLIALKNSILTDITLEVGPENTPFKAHKLILALGSPVFEAMFYGPLAEKGEKVIIPDITPDGFKVLLKYLYGDITILSTEIEALNAWFAADKYCVPKLKKDCDDFFCNCPMSSSNIWKLLENAVFLSLGPLISRCKKYLEKHTESSLRGEGFLEIRTETIKQIFDISSANVGELVLLNSAIHWGRHKVDTREAVSLTEALKPLLPHIRFGALTPSEFCQFLDNTDDLLEQSDALAILKHLTKPLTYALPEWCCLTTWQRDLRGKRVYPDSRPAMGIFSEHENAREPSKKLKKRQSLPQHFRS</sequence>
<dbReference type="InterPro" id="IPR011705">
    <property type="entry name" value="BACK"/>
</dbReference>
<dbReference type="AlphaFoldDB" id="A0AAV2BTX9"/>
<dbReference type="PANTHER" id="PTHR45774:SF4">
    <property type="entry name" value="AXUNDEAD, ISOFORM F"/>
    <property type="match status" value="1"/>
</dbReference>
<protein>
    <recommendedName>
        <fullName evidence="2">BTB domain-containing protein</fullName>
    </recommendedName>
</protein>
<evidence type="ECO:0000259" key="2">
    <source>
        <dbReference type="PROSITE" id="PS50097"/>
    </source>
</evidence>
<evidence type="ECO:0000256" key="1">
    <source>
        <dbReference type="SAM" id="MobiDB-lite"/>
    </source>
</evidence>
<accession>A0AAV2BTX9</accession>
<feature type="compositionally biased region" description="Basic and acidic residues" evidence="1">
    <location>
        <begin position="338"/>
        <end position="348"/>
    </location>
</feature>
<proteinExistence type="predicted"/>
<dbReference type="Gene3D" id="1.25.40.420">
    <property type="match status" value="1"/>
</dbReference>
<evidence type="ECO:0000313" key="4">
    <source>
        <dbReference type="Proteomes" id="UP001497382"/>
    </source>
</evidence>
<dbReference type="GO" id="GO:0005829">
    <property type="term" value="C:cytosol"/>
    <property type="evidence" value="ECO:0007669"/>
    <property type="project" value="TreeGrafter"/>
</dbReference>
<comment type="caution">
    <text evidence="3">The sequence shown here is derived from an EMBL/GenBank/DDBJ whole genome shotgun (WGS) entry which is preliminary data.</text>
</comment>
<organism evidence="3 4">
    <name type="scientific">Larinioides sclopetarius</name>
    <dbReference type="NCBI Taxonomy" id="280406"/>
    <lineage>
        <taxon>Eukaryota</taxon>
        <taxon>Metazoa</taxon>
        <taxon>Ecdysozoa</taxon>
        <taxon>Arthropoda</taxon>
        <taxon>Chelicerata</taxon>
        <taxon>Arachnida</taxon>
        <taxon>Araneae</taxon>
        <taxon>Araneomorphae</taxon>
        <taxon>Entelegynae</taxon>
        <taxon>Araneoidea</taxon>
        <taxon>Araneidae</taxon>
        <taxon>Larinioides</taxon>
    </lineage>
</organism>
<dbReference type="SUPFAM" id="SSF54695">
    <property type="entry name" value="POZ domain"/>
    <property type="match status" value="1"/>
</dbReference>
<dbReference type="Pfam" id="PF00651">
    <property type="entry name" value="BTB"/>
    <property type="match status" value="1"/>
</dbReference>
<keyword evidence="4" id="KW-1185">Reference proteome</keyword>
<dbReference type="PANTHER" id="PTHR45774">
    <property type="entry name" value="BTB/POZ DOMAIN-CONTAINING"/>
    <property type="match status" value="1"/>
</dbReference>
<dbReference type="SMART" id="SM00875">
    <property type="entry name" value="BACK"/>
    <property type="match status" value="1"/>
</dbReference>
<feature type="domain" description="BTB" evidence="2">
    <location>
        <begin position="71"/>
        <end position="139"/>
    </location>
</feature>
<dbReference type="Proteomes" id="UP001497382">
    <property type="component" value="Unassembled WGS sequence"/>
</dbReference>
<evidence type="ECO:0000313" key="3">
    <source>
        <dbReference type="EMBL" id="CAL1299662.1"/>
    </source>
</evidence>
<dbReference type="InterPro" id="IPR000210">
    <property type="entry name" value="BTB/POZ_dom"/>
</dbReference>
<gene>
    <name evidence="3" type="ORF">LARSCL_LOCUS21489</name>
</gene>
<dbReference type="GO" id="GO:0022008">
    <property type="term" value="P:neurogenesis"/>
    <property type="evidence" value="ECO:0007669"/>
    <property type="project" value="TreeGrafter"/>
</dbReference>
<dbReference type="EMBL" id="CAXIEN010000513">
    <property type="protein sequence ID" value="CAL1299662.1"/>
    <property type="molecule type" value="Genomic_DNA"/>
</dbReference>
<dbReference type="Gene3D" id="3.30.710.10">
    <property type="entry name" value="Potassium Channel Kv1.1, Chain A"/>
    <property type="match status" value="1"/>
</dbReference>
<dbReference type="InterPro" id="IPR011333">
    <property type="entry name" value="SKP1/BTB/POZ_sf"/>
</dbReference>
<dbReference type="PROSITE" id="PS50097">
    <property type="entry name" value="BTB"/>
    <property type="match status" value="1"/>
</dbReference>
<reference evidence="3 4" key="1">
    <citation type="submission" date="2024-04" db="EMBL/GenBank/DDBJ databases">
        <authorList>
            <person name="Rising A."/>
            <person name="Reimegard J."/>
            <person name="Sonavane S."/>
            <person name="Akerstrom W."/>
            <person name="Nylinder S."/>
            <person name="Hedman E."/>
            <person name="Kallberg Y."/>
        </authorList>
    </citation>
    <scope>NUCLEOTIDE SEQUENCE [LARGE SCALE GENOMIC DNA]</scope>
</reference>
<dbReference type="SMART" id="SM00225">
    <property type="entry name" value="BTB"/>
    <property type="match status" value="1"/>
</dbReference>